<dbReference type="InterPro" id="IPR013087">
    <property type="entry name" value="Znf_C2H2_type"/>
</dbReference>
<dbReference type="AlphaFoldDB" id="A0AA88KX50"/>
<dbReference type="InterPro" id="IPR022755">
    <property type="entry name" value="Znf_C2H2_jaz"/>
</dbReference>
<dbReference type="Proteomes" id="UP001187531">
    <property type="component" value="Unassembled WGS sequence"/>
</dbReference>
<dbReference type="GO" id="GO:0003006">
    <property type="term" value="P:developmental process involved in reproduction"/>
    <property type="evidence" value="ECO:0007669"/>
    <property type="project" value="UniProtKB-ARBA"/>
</dbReference>
<dbReference type="GO" id="GO:0008270">
    <property type="term" value="F:zinc ion binding"/>
    <property type="evidence" value="ECO:0007669"/>
    <property type="project" value="UniProtKB-KW"/>
</dbReference>
<dbReference type="GO" id="GO:0048513">
    <property type="term" value="P:animal organ development"/>
    <property type="evidence" value="ECO:0007669"/>
    <property type="project" value="UniProtKB-ARBA"/>
</dbReference>
<feature type="non-terminal residue" evidence="9">
    <location>
        <position position="788"/>
    </location>
</feature>
<evidence type="ECO:0000259" key="8">
    <source>
        <dbReference type="PROSITE" id="PS50157"/>
    </source>
</evidence>
<proteinExistence type="predicted"/>
<sequence>DLVIVSEMEQREVCLKWNDYLDVFHGAFLSVLDIDHFTDVTLLCDSHSINCHRLVLSSSSSFFETLLLGISHSHPIIIVKDVEFHDLQALVEFMYTGEVTVPKHQTSSLVKVAEMFKVKGLAYPDVIANQIQKPSYLSQNSQITQPAVKGNRVVLTSDNKSLTENFSSNLEPPVADTSNGNLVNSPAETSSSVYPTDNAACNSLQVKTEFAASIDKGGSNSSDQFADDGGHFDYGSETLVRSRILERRERKPNASLNLSEVEDASSRHNEEIVGVPDPHLFLSGEDITLGNFPGFSGNCQLQLDTEESDATSFDSQVPGFPSSIIYQGKMPTRTFRRGVRPKAFYCTACNKGFTSIGRLRRHYSTNIHQNAVKYSGLPDPARKKKKLKAGDTTALSQASLSPSPGSPELSTSSGDETQFSVHQLAQCYEDSLGTLNMPTASQGQMSPEHFRQDFQSVSQQGHFYCSNQNNFKETVRITSNLSVTTSNTFGFTGTNGNGPSNLLRSNNSEFSQVIPFSTENTSTNSTTNGTYSTSTSLPVLNQSPANGPQSHSDLPHFQSQASQYASESTQSLRCLESFALGPIYSSFSSTYNQDDPNFCDSALPPNSQVPPSEGTRGAKAKAELKLKQSDIGTSYCFKTAQPSISAIPCIPYNLSTVSKDDSLPKLLVKKKPKKIKKKVRELLVASKSELHGNAFPIEIVVNKKYVSPPSPPRAPCEIPIPLQNEILPSFSESPVESETPQVTENLPYDEANLGFNNNNTLAISGKLVFGRVSGSSDGNSSTAVNPQR</sequence>
<dbReference type="Gene3D" id="3.30.710.10">
    <property type="entry name" value="Potassium Channel Kv1.1, Chain A"/>
    <property type="match status" value="1"/>
</dbReference>
<dbReference type="Pfam" id="PF12171">
    <property type="entry name" value="zf-C2H2_jaz"/>
    <property type="match status" value="1"/>
</dbReference>
<evidence type="ECO:0000256" key="4">
    <source>
        <dbReference type="ARBA" id="ARBA00023242"/>
    </source>
</evidence>
<dbReference type="PROSITE" id="PS50097">
    <property type="entry name" value="BTB"/>
    <property type="match status" value="1"/>
</dbReference>
<dbReference type="InterPro" id="IPR000210">
    <property type="entry name" value="BTB/POZ_dom"/>
</dbReference>
<feature type="compositionally biased region" description="Polar residues" evidence="6">
    <location>
        <begin position="537"/>
        <end position="562"/>
    </location>
</feature>
<dbReference type="InterPro" id="IPR051095">
    <property type="entry name" value="Dros_DevTransReg"/>
</dbReference>
<dbReference type="GO" id="GO:0006357">
    <property type="term" value="P:regulation of transcription by RNA polymerase II"/>
    <property type="evidence" value="ECO:0007669"/>
    <property type="project" value="TreeGrafter"/>
</dbReference>
<dbReference type="Pfam" id="PF00651">
    <property type="entry name" value="BTB"/>
    <property type="match status" value="1"/>
</dbReference>
<keyword evidence="1" id="KW-0479">Metal-binding</keyword>
<reference evidence="9" key="1">
    <citation type="submission" date="2023-07" db="EMBL/GenBank/DDBJ databases">
        <title>Chromosome-level genome assembly of Artemia franciscana.</title>
        <authorList>
            <person name="Jo E."/>
        </authorList>
    </citation>
    <scope>NUCLEOTIDE SEQUENCE</scope>
    <source>
        <tissue evidence="9">Whole body</tissue>
    </source>
</reference>
<evidence type="ECO:0000313" key="9">
    <source>
        <dbReference type="EMBL" id="KAK2707382.1"/>
    </source>
</evidence>
<evidence type="ECO:0000259" key="7">
    <source>
        <dbReference type="PROSITE" id="PS50097"/>
    </source>
</evidence>
<dbReference type="GO" id="GO:0005634">
    <property type="term" value="C:nucleus"/>
    <property type="evidence" value="ECO:0007669"/>
    <property type="project" value="TreeGrafter"/>
</dbReference>
<feature type="compositionally biased region" description="Low complexity" evidence="6">
    <location>
        <begin position="517"/>
        <end position="536"/>
    </location>
</feature>
<dbReference type="SMART" id="SM00225">
    <property type="entry name" value="BTB"/>
    <property type="match status" value="1"/>
</dbReference>
<dbReference type="PANTHER" id="PTHR23110:SF109">
    <property type="entry name" value="FI07618P-RELATED"/>
    <property type="match status" value="1"/>
</dbReference>
<dbReference type="PANTHER" id="PTHR23110">
    <property type="entry name" value="BTB DOMAIN TRANSCRIPTION FACTOR"/>
    <property type="match status" value="1"/>
</dbReference>
<dbReference type="GO" id="GO:0048666">
    <property type="term" value="P:neuron development"/>
    <property type="evidence" value="ECO:0007669"/>
    <property type="project" value="UniProtKB-ARBA"/>
</dbReference>
<organism evidence="9 10">
    <name type="scientific">Artemia franciscana</name>
    <name type="common">Brine shrimp</name>
    <name type="synonym">Artemia sanfranciscana</name>
    <dbReference type="NCBI Taxonomy" id="6661"/>
    <lineage>
        <taxon>Eukaryota</taxon>
        <taxon>Metazoa</taxon>
        <taxon>Ecdysozoa</taxon>
        <taxon>Arthropoda</taxon>
        <taxon>Crustacea</taxon>
        <taxon>Branchiopoda</taxon>
        <taxon>Anostraca</taxon>
        <taxon>Artemiidae</taxon>
        <taxon>Artemia</taxon>
    </lineage>
</organism>
<evidence type="ECO:0000256" key="1">
    <source>
        <dbReference type="ARBA" id="ARBA00022723"/>
    </source>
</evidence>
<evidence type="ECO:0000313" key="10">
    <source>
        <dbReference type="Proteomes" id="UP001187531"/>
    </source>
</evidence>
<feature type="region of interest" description="Disordered" evidence="6">
    <location>
        <begin position="517"/>
        <end position="562"/>
    </location>
</feature>
<feature type="region of interest" description="Disordered" evidence="6">
    <location>
        <begin position="374"/>
        <end position="416"/>
    </location>
</feature>
<gene>
    <name evidence="9" type="ORF">QYM36_015170</name>
</gene>
<dbReference type="Gene3D" id="3.30.160.60">
    <property type="entry name" value="Classic Zinc Finger"/>
    <property type="match status" value="1"/>
</dbReference>
<evidence type="ECO:0000256" key="2">
    <source>
        <dbReference type="ARBA" id="ARBA00022771"/>
    </source>
</evidence>
<evidence type="ECO:0000256" key="5">
    <source>
        <dbReference type="PROSITE-ProRule" id="PRU00042"/>
    </source>
</evidence>
<protein>
    <submittedName>
        <fullName evidence="9">Uncharacterized protein</fullName>
    </submittedName>
</protein>
<keyword evidence="3" id="KW-0862">Zinc</keyword>
<name>A0AA88KX50_ARTSF</name>
<dbReference type="PROSITE" id="PS00028">
    <property type="entry name" value="ZINC_FINGER_C2H2_1"/>
    <property type="match status" value="1"/>
</dbReference>
<evidence type="ECO:0000256" key="6">
    <source>
        <dbReference type="SAM" id="MobiDB-lite"/>
    </source>
</evidence>
<dbReference type="PROSITE" id="PS50157">
    <property type="entry name" value="ZINC_FINGER_C2H2_2"/>
    <property type="match status" value="1"/>
</dbReference>
<dbReference type="SUPFAM" id="SSF54695">
    <property type="entry name" value="POZ domain"/>
    <property type="match status" value="1"/>
</dbReference>
<dbReference type="EMBL" id="JAVRJZ010000019">
    <property type="protein sequence ID" value="KAK2707382.1"/>
    <property type="molecule type" value="Genomic_DNA"/>
</dbReference>
<dbReference type="SUPFAM" id="SSF57667">
    <property type="entry name" value="beta-beta-alpha zinc fingers"/>
    <property type="match status" value="1"/>
</dbReference>
<feature type="compositionally biased region" description="Low complexity" evidence="6">
    <location>
        <begin position="399"/>
        <end position="414"/>
    </location>
</feature>
<comment type="caution">
    <text evidence="9">The sequence shown here is derived from an EMBL/GenBank/DDBJ whole genome shotgun (WGS) entry which is preliminary data.</text>
</comment>
<keyword evidence="4" id="KW-0539">Nucleus</keyword>
<dbReference type="CDD" id="cd18315">
    <property type="entry name" value="BTB_POZ_BAB-like"/>
    <property type="match status" value="1"/>
</dbReference>
<keyword evidence="2 5" id="KW-0863">Zinc-finger</keyword>
<evidence type="ECO:0000256" key="3">
    <source>
        <dbReference type="ARBA" id="ARBA00022833"/>
    </source>
</evidence>
<keyword evidence="10" id="KW-1185">Reference proteome</keyword>
<dbReference type="InterPro" id="IPR011333">
    <property type="entry name" value="SKP1/BTB/POZ_sf"/>
</dbReference>
<dbReference type="InterPro" id="IPR036236">
    <property type="entry name" value="Znf_C2H2_sf"/>
</dbReference>
<feature type="domain" description="BTB" evidence="7">
    <location>
        <begin position="38"/>
        <end position="103"/>
    </location>
</feature>
<accession>A0AA88KX50</accession>
<feature type="domain" description="C2H2-type" evidence="8">
    <location>
        <begin position="344"/>
        <end position="373"/>
    </location>
</feature>